<keyword evidence="6" id="KW-0479">Metal-binding</keyword>
<evidence type="ECO:0000256" key="6">
    <source>
        <dbReference type="ARBA" id="ARBA00022723"/>
    </source>
</evidence>
<dbReference type="GO" id="GO:0046103">
    <property type="term" value="P:inosine biosynthetic process"/>
    <property type="evidence" value="ECO:0007669"/>
    <property type="project" value="TreeGrafter"/>
</dbReference>
<evidence type="ECO:0000256" key="8">
    <source>
        <dbReference type="ARBA" id="ARBA00022801"/>
    </source>
</evidence>
<dbReference type="PANTHER" id="PTHR11409:SF39">
    <property type="entry name" value="ADENOSINE DEAMINASE 2"/>
    <property type="match status" value="1"/>
</dbReference>
<name>A0A318Z9I0_9EURO</name>
<dbReference type="GO" id="GO:0006154">
    <property type="term" value="P:adenosine catabolic process"/>
    <property type="evidence" value="ECO:0007669"/>
    <property type="project" value="TreeGrafter"/>
</dbReference>
<dbReference type="InterPro" id="IPR006330">
    <property type="entry name" value="Ado/ade_deaminase"/>
</dbReference>
<keyword evidence="5" id="KW-0964">Secreted</keyword>
<dbReference type="InterPro" id="IPR032466">
    <property type="entry name" value="Metal_Hydrolase"/>
</dbReference>
<evidence type="ECO:0000256" key="2">
    <source>
        <dbReference type="ARBA" id="ARBA00004613"/>
    </source>
</evidence>
<feature type="domain" description="Adenosine deaminase" evidence="10">
    <location>
        <begin position="215"/>
        <end position="513"/>
    </location>
</feature>
<dbReference type="InterPro" id="IPR001365">
    <property type="entry name" value="A_deaminase_dom"/>
</dbReference>
<evidence type="ECO:0000256" key="1">
    <source>
        <dbReference type="ARBA" id="ARBA00001947"/>
    </source>
</evidence>
<evidence type="ECO:0000313" key="12">
    <source>
        <dbReference type="Proteomes" id="UP000248349"/>
    </source>
</evidence>
<sequence>MTSTKITRHLQERSALLHQETTTRHDYAFKTNMSPVAKSAAEIVARIRQRESEIFWTTAEGSHHEGKHPVVFPGMSFAISRDRMHQTSLYQIVSAMPKGCLLHAHMEAMIDIDWMLDQALEIPGFWISSPAPLKLGASAQPKPFEFHYRPNRPVATATASIWEDDYPPHALIPVAEAARTHPSGESGFRSWAIAQMTITEDEALYHHHRGIFDVWKKFASCFRRIAGLFYAEPIFRRGVPRLLQQLHSDGIKYAELRLVPRPFHREGSDHPEPDARYFFECFAQELQRYCASPAGQGFWGARMIWTAIRSLPDEDIRASMQACLDCKAAYPDLIAGFDFVGQEDLGRPLVDLLPHCEWFQEECTQRNLQIPFFFHAGECLGDGDATDGNLVDAILLQSRRIGHAFSLYKHPLLIEMVKERRILIEMCPISHEILRLTANILTHPMPALQARGVPVSLNNDDPAILGHGGNGLSYDFYQVLIAFENTGLGGLATMAEDSVRWAAFEDETEAQWLAGVEGTMEGVKASRLQQWRAAFEDWCQWIVQEFAQELEESNPKVDQ</sequence>
<dbReference type="GO" id="GO:0004000">
    <property type="term" value="F:adenosine deaminase activity"/>
    <property type="evidence" value="ECO:0007669"/>
    <property type="project" value="TreeGrafter"/>
</dbReference>
<organism evidence="11 12">
    <name type="scientific">Aspergillus saccharolyticus JOP 1030-1</name>
    <dbReference type="NCBI Taxonomy" id="1450539"/>
    <lineage>
        <taxon>Eukaryota</taxon>
        <taxon>Fungi</taxon>
        <taxon>Dikarya</taxon>
        <taxon>Ascomycota</taxon>
        <taxon>Pezizomycotina</taxon>
        <taxon>Eurotiomycetes</taxon>
        <taxon>Eurotiomycetidae</taxon>
        <taxon>Eurotiales</taxon>
        <taxon>Aspergillaceae</taxon>
        <taxon>Aspergillus</taxon>
        <taxon>Aspergillus subgen. Circumdati</taxon>
    </lineage>
</organism>
<protein>
    <recommendedName>
        <fullName evidence="4">adenosine deaminase</fullName>
        <ecNumber evidence="4">3.5.4.4</ecNumber>
    </recommendedName>
</protein>
<dbReference type="STRING" id="1450539.A0A318Z9I0"/>
<dbReference type="Gene3D" id="3.20.20.140">
    <property type="entry name" value="Metal-dependent hydrolases"/>
    <property type="match status" value="1"/>
</dbReference>
<dbReference type="FunFam" id="3.20.20.140:FF:000017">
    <property type="entry name" value="Adenosine deaminase 2"/>
    <property type="match status" value="1"/>
</dbReference>
<accession>A0A318Z9I0</accession>
<dbReference type="AlphaFoldDB" id="A0A318Z9I0"/>
<comment type="similarity">
    <text evidence="3">Belongs to the metallo-dependent hydrolases superfamily. Adenosine and AMP deaminases family. ADGF subfamily.</text>
</comment>
<comment type="subcellular location">
    <subcellularLocation>
        <location evidence="2">Secreted</location>
    </subcellularLocation>
</comment>
<dbReference type="EC" id="3.5.4.4" evidence="4"/>
<keyword evidence="7" id="KW-0732">Signal</keyword>
<dbReference type="GO" id="GO:0005576">
    <property type="term" value="C:extracellular region"/>
    <property type="evidence" value="ECO:0007669"/>
    <property type="project" value="UniProtKB-SubCell"/>
</dbReference>
<dbReference type="SUPFAM" id="SSF51556">
    <property type="entry name" value="Metallo-dependent hydrolases"/>
    <property type="match status" value="1"/>
</dbReference>
<keyword evidence="8 11" id="KW-0378">Hydrolase</keyword>
<gene>
    <name evidence="11" type="ORF">BP01DRAFT_357986</name>
</gene>
<dbReference type="EMBL" id="KZ821239">
    <property type="protein sequence ID" value="PYH44061.1"/>
    <property type="molecule type" value="Genomic_DNA"/>
</dbReference>
<proteinExistence type="inferred from homology"/>
<evidence type="ECO:0000256" key="4">
    <source>
        <dbReference type="ARBA" id="ARBA00012784"/>
    </source>
</evidence>
<dbReference type="Proteomes" id="UP000248349">
    <property type="component" value="Unassembled WGS sequence"/>
</dbReference>
<comment type="catalytic activity">
    <reaction evidence="9">
        <text>adenosine + H2O + H(+) = inosine + NH4(+)</text>
        <dbReference type="Rhea" id="RHEA:24408"/>
        <dbReference type="ChEBI" id="CHEBI:15377"/>
        <dbReference type="ChEBI" id="CHEBI:15378"/>
        <dbReference type="ChEBI" id="CHEBI:16335"/>
        <dbReference type="ChEBI" id="CHEBI:17596"/>
        <dbReference type="ChEBI" id="CHEBI:28938"/>
        <dbReference type="EC" id="3.5.4.4"/>
    </reaction>
</comment>
<evidence type="ECO:0000256" key="9">
    <source>
        <dbReference type="ARBA" id="ARBA00047764"/>
    </source>
</evidence>
<dbReference type="Pfam" id="PF00962">
    <property type="entry name" value="A_deaminase"/>
    <property type="match status" value="1"/>
</dbReference>
<evidence type="ECO:0000256" key="3">
    <source>
        <dbReference type="ARBA" id="ARBA00006083"/>
    </source>
</evidence>
<evidence type="ECO:0000259" key="10">
    <source>
        <dbReference type="Pfam" id="PF00962"/>
    </source>
</evidence>
<dbReference type="GeneID" id="37076551"/>
<evidence type="ECO:0000256" key="5">
    <source>
        <dbReference type="ARBA" id="ARBA00022525"/>
    </source>
</evidence>
<dbReference type="GO" id="GO:0046872">
    <property type="term" value="F:metal ion binding"/>
    <property type="evidence" value="ECO:0007669"/>
    <property type="project" value="UniProtKB-KW"/>
</dbReference>
<evidence type="ECO:0000256" key="7">
    <source>
        <dbReference type="ARBA" id="ARBA00022729"/>
    </source>
</evidence>
<evidence type="ECO:0000313" key="11">
    <source>
        <dbReference type="EMBL" id="PYH44061.1"/>
    </source>
</evidence>
<keyword evidence="12" id="KW-1185">Reference proteome</keyword>
<reference evidence="11 12" key="1">
    <citation type="submission" date="2016-12" db="EMBL/GenBank/DDBJ databases">
        <title>The genomes of Aspergillus section Nigri reveals drivers in fungal speciation.</title>
        <authorList>
            <consortium name="DOE Joint Genome Institute"/>
            <person name="Vesth T.C."/>
            <person name="Nybo J."/>
            <person name="Theobald S."/>
            <person name="Brandl J."/>
            <person name="Frisvad J.C."/>
            <person name="Nielsen K.F."/>
            <person name="Lyhne E.K."/>
            <person name="Kogle M.E."/>
            <person name="Kuo A."/>
            <person name="Riley R."/>
            <person name="Clum A."/>
            <person name="Nolan M."/>
            <person name="Lipzen A."/>
            <person name="Salamov A."/>
            <person name="Henrissat B."/>
            <person name="Wiebenga A."/>
            <person name="De Vries R.P."/>
            <person name="Grigoriev I.V."/>
            <person name="Mortensen U.H."/>
            <person name="Andersen M.R."/>
            <person name="Baker S.E."/>
        </authorList>
    </citation>
    <scope>NUCLEOTIDE SEQUENCE [LARGE SCALE GENOMIC DNA]</scope>
    <source>
        <strain evidence="11 12">JOP 1030-1</strain>
    </source>
</reference>
<dbReference type="PANTHER" id="PTHR11409">
    <property type="entry name" value="ADENOSINE DEAMINASE"/>
    <property type="match status" value="1"/>
</dbReference>
<dbReference type="RefSeq" id="XP_025430043.1">
    <property type="nucleotide sequence ID" value="XM_025575323.1"/>
</dbReference>
<dbReference type="OrthoDB" id="7202371at2759"/>
<comment type="cofactor">
    <cofactor evidence="1">
        <name>Zn(2+)</name>
        <dbReference type="ChEBI" id="CHEBI:29105"/>
    </cofactor>
</comment>